<feature type="compositionally biased region" description="Acidic residues" evidence="5">
    <location>
        <begin position="1"/>
        <end position="17"/>
    </location>
</feature>
<dbReference type="PANTHER" id="PTHR13468:SF1">
    <property type="entry name" value="PROTEIN DEK"/>
    <property type="match status" value="1"/>
</dbReference>
<keyword evidence="4" id="KW-0539">Nucleus</keyword>
<dbReference type="GO" id="GO:0003677">
    <property type="term" value="F:DNA binding"/>
    <property type="evidence" value="ECO:0007669"/>
    <property type="project" value="UniProtKB-KW"/>
</dbReference>
<dbReference type="InterPro" id="IPR014876">
    <property type="entry name" value="DEK_C"/>
</dbReference>
<name>A0A087TCP0_STEMI</name>
<evidence type="ECO:0000256" key="3">
    <source>
        <dbReference type="ARBA" id="ARBA00023125"/>
    </source>
</evidence>
<dbReference type="EMBL" id="KK114614">
    <property type="protein sequence ID" value="KFM62879.1"/>
    <property type="molecule type" value="Genomic_DNA"/>
</dbReference>
<proteinExistence type="predicted"/>
<dbReference type="Pfam" id="PF08766">
    <property type="entry name" value="DEK_C"/>
    <property type="match status" value="1"/>
</dbReference>
<feature type="region of interest" description="Disordered" evidence="5">
    <location>
        <begin position="1"/>
        <end position="82"/>
    </location>
</feature>
<dbReference type="InterPro" id="IPR044198">
    <property type="entry name" value="DEK"/>
</dbReference>
<evidence type="ECO:0000256" key="4">
    <source>
        <dbReference type="ARBA" id="ARBA00023242"/>
    </source>
</evidence>
<dbReference type="GO" id="GO:2000779">
    <property type="term" value="P:regulation of double-strand break repair"/>
    <property type="evidence" value="ECO:0007669"/>
    <property type="project" value="TreeGrafter"/>
</dbReference>
<evidence type="ECO:0000313" key="7">
    <source>
        <dbReference type="EMBL" id="KFM62879.1"/>
    </source>
</evidence>
<dbReference type="AlphaFoldDB" id="A0A087TCP0"/>
<dbReference type="GO" id="GO:0006325">
    <property type="term" value="P:chromatin organization"/>
    <property type="evidence" value="ECO:0007669"/>
    <property type="project" value="UniProtKB-KW"/>
</dbReference>
<dbReference type="PROSITE" id="PS51998">
    <property type="entry name" value="DEK_C"/>
    <property type="match status" value="1"/>
</dbReference>
<dbReference type="OMA" id="IKALVCQ"/>
<comment type="subcellular location">
    <subcellularLocation>
        <location evidence="1">Nucleus</location>
    </subcellularLocation>
</comment>
<dbReference type="GO" id="GO:0042393">
    <property type="term" value="F:histone binding"/>
    <property type="evidence" value="ECO:0007669"/>
    <property type="project" value="TreeGrafter"/>
</dbReference>
<feature type="compositionally biased region" description="Basic and acidic residues" evidence="5">
    <location>
        <begin position="28"/>
        <end position="55"/>
    </location>
</feature>
<dbReference type="SUPFAM" id="SSF109715">
    <property type="entry name" value="DEK C-terminal domain"/>
    <property type="match status" value="1"/>
</dbReference>
<keyword evidence="8" id="KW-1185">Reference proteome</keyword>
<keyword evidence="3" id="KW-0238">DNA-binding</keyword>
<organism evidence="7 8">
    <name type="scientific">Stegodyphus mimosarum</name>
    <name type="common">African social velvet spider</name>
    <dbReference type="NCBI Taxonomy" id="407821"/>
    <lineage>
        <taxon>Eukaryota</taxon>
        <taxon>Metazoa</taxon>
        <taxon>Ecdysozoa</taxon>
        <taxon>Arthropoda</taxon>
        <taxon>Chelicerata</taxon>
        <taxon>Arachnida</taxon>
        <taxon>Araneae</taxon>
        <taxon>Araneomorphae</taxon>
        <taxon>Entelegynae</taxon>
        <taxon>Eresoidea</taxon>
        <taxon>Eresidae</taxon>
        <taxon>Stegodyphus</taxon>
    </lineage>
</organism>
<evidence type="ECO:0000259" key="6">
    <source>
        <dbReference type="PROSITE" id="PS51998"/>
    </source>
</evidence>
<feature type="domain" description="DEK-C" evidence="6">
    <location>
        <begin position="84"/>
        <end position="140"/>
    </location>
</feature>
<dbReference type="PANTHER" id="PTHR13468">
    <property type="entry name" value="DEK PROTEIN"/>
    <property type="match status" value="1"/>
</dbReference>
<evidence type="ECO:0000313" key="8">
    <source>
        <dbReference type="Proteomes" id="UP000054359"/>
    </source>
</evidence>
<reference evidence="7 8" key="1">
    <citation type="submission" date="2013-11" db="EMBL/GenBank/DDBJ databases">
        <title>Genome sequencing of Stegodyphus mimosarum.</title>
        <authorList>
            <person name="Bechsgaard J."/>
        </authorList>
    </citation>
    <scope>NUCLEOTIDE SEQUENCE [LARGE SCALE GENOMIC DNA]</scope>
</reference>
<dbReference type="GO" id="GO:0005634">
    <property type="term" value="C:nucleus"/>
    <property type="evidence" value="ECO:0007669"/>
    <property type="project" value="UniProtKB-SubCell"/>
</dbReference>
<feature type="non-terminal residue" evidence="7">
    <location>
        <position position="144"/>
    </location>
</feature>
<dbReference type="OrthoDB" id="370884at2759"/>
<gene>
    <name evidence="7" type="ORF">X975_24003</name>
</gene>
<dbReference type="STRING" id="407821.A0A087TCP0"/>
<protein>
    <submittedName>
        <fullName evidence="7">Protein DEK</fullName>
    </submittedName>
</protein>
<evidence type="ECO:0000256" key="5">
    <source>
        <dbReference type="SAM" id="MobiDB-lite"/>
    </source>
</evidence>
<evidence type="ECO:0000256" key="1">
    <source>
        <dbReference type="ARBA" id="ARBA00004123"/>
    </source>
</evidence>
<keyword evidence="2" id="KW-0156">Chromatin regulator</keyword>
<sequence length="144" mass="16403">MDVCEDGSEDDVDESDDEPKRKSKNISKTKETCGKGKAKKNEKVANKMKKEEKRTVGKGSKRKHDEDSDASSEDDEPIRKKIKMPIDDEIKALVCQILDEADLREMTMKIVIKQVSDAYPDFDLSHKKAFIKTTIKSHLLQYLA</sequence>
<dbReference type="Gene3D" id="1.10.10.60">
    <property type="entry name" value="Homeodomain-like"/>
    <property type="match status" value="1"/>
</dbReference>
<accession>A0A087TCP0</accession>
<feature type="compositionally biased region" description="Acidic residues" evidence="5">
    <location>
        <begin position="67"/>
        <end position="76"/>
    </location>
</feature>
<dbReference type="Proteomes" id="UP000054359">
    <property type="component" value="Unassembled WGS sequence"/>
</dbReference>
<evidence type="ECO:0000256" key="2">
    <source>
        <dbReference type="ARBA" id="ARBA00022853"/>
    </source>
</evidence>